<reference evidence="3" key="1">
    <citation type="submission" date="2021-04" db="EMBL/GenBank/DDBJ databases">
        <title>The complete genome sequence of Caulobacter sp. S6.</title>
        <authorList>
            <person name="Tang Y."/>
            <person name="Ouyang W."/>
            <person name="Liu Q."/>
            <person name="Huang B."/>
            <person name="Guo Z."/>
            <person name="Lei P."/>
        </authorList>
    </citation>
    <scope>NUCLEOTIDE SEQUENCE</scope>
    <source>
        <strain evidence="3">S6</strain>
    </source>
</reference>
<dbReference type="InterPro" id="IPR029058">
    <property type="entry name" value="AB_hydrolase_fold"/>
</dbReference>
<dbReference type="PANTHER" id="PTHR22946:SF9">
    <property type="entry name" value="POLYKETIDE TRANSFERASE AF380"/>
    <property type="match status" value="1"/>
</dbReference>
<accession>A0A975G1X1</accession>
<keyword evidence="2" id="KW-0732">Signal</keyword>
<dbReference type="EMBL" id="CP073078">
    <property type="protein sequence ID" value="QUD89211.1"/>
    <property type="molecule type" value="Genomic_DNA"/>
</dbReference>
<proteinExistence type="predicted"/>
<sequence>MLNRLALIGLLVLAPALVRAAEPSANVGFDSATVPSGAGPAFEMLVWYPTDAAASPQRLGGWTQAVAPGAAPAPGRHPLVVISHGNGGWAGGHYDTALALAHAGFVVAALTHPGDNYEDMSRQTDMPDRPRDLHRLIDFMLEASREKDAIDPARVGAFGFSAGGFTVLVEAGGVPDYSTIRPHCDALPDNFDCKLSRMTGKLDAPPPPASAWTHDLRVKAVVSAAPGLAFTFLHGGLKGVTVPVQIWRAEYDHVLPSPDYAEAARDALPGPADYHVAKNADHYDFLAPCSADMAKRLPEICTSRPGFDRVKFHEDFDAAVVAFFQRAIG</sequence>
<organism evidence="3 4">
    <name type="scientific">Phenylobacterium montanum</name>
    <dbReference type="NCBI Taxonomy" id="2823693"/>
    <lineage>
        <taxon>Bacteria</taxon>
        <taxon>Pseudomonadati</taxon>
        <taxon>Pseudomonadota</taxon>
        <taxon>Alphaproteobacteria</taxon>
        <taxon>Caulobacterales</taxon>
        <taxon>Caulobacteraceae</taxon>
        <taxon>Phenylobacterium</taxon>
    </lineage>
</organism>
<dbReference type="SUPFAM" id="SSF53474">
    <property type="entry name" value="alpha/beta-Hydrolases"/>
    <property type="match status" value="1"/>
</dbReference>
<dbReference type="KEGG" id="caul:KCG34_04835"/>
<protein>
    <submittedName>
        <fullName evidence="3">Dienelactone hydrolase</fullName>
    </submittedName>
</protein>
<dbReference type="PIRSF" id="PIRSF031982">
    <property type="entry name" value="UCP031982_abhydr"/>
    <property type="match status" value="1"/>
</dbReference>
<dbReference type="GO" id="GO:0052689">
    <property type="term" value="F:carboxylic ester hydrolase activity"/>
    <property type="evidence" value="ECO:0007669"/>
    <property type="project" value="UniProtKB-ARBA"/>
</dbReference>
<evidence type="ECO:0000256" key="1">
    <source>
        <dbReference type="ARBA" id="ARBA00022801"/>
    </source>
</evidence>
<dbReference type="PANTHER" id="PTHR22946">
    <property type="entry name" value="DIENELACTONE HYDROLASE DOMAIN-CONTAINING PROTEIN-RELATED"/>
    <property type="match status" value="1"/>
</dbReference>
<dbReference type="InterPro" id="IPR050261">
    <property type="entry name" value="FrsA_esterase"/>
</dbReference>
<keyword evidence="4" id="KW-1185">Reference proteome</keyword>
<dbReference type="Gene3D" id="3.40.50.1820">
    <property type="entry name" value="alpha/beta hydrolase"/>
    <property type="match status" value="1"/>
</dbReference>
<keyword evidence="1 3" id="KW-0378">Hydrolase</keyword>
<evidence type="ECO:0000256" key="2">
    <source>
        <dbReference type="SAM" id="SignalP"/>
    </source>
</evidence>
<evidence type="ECO:0000313" key="3">
    <source>
        <dbReference type="EMBL" id="QUD89211.1"/>
    </source>
</evidence>
<name>A0A975G1X1_9CAUL</name>
<dbReference type="InterPro" id="IPR016986">
    <property type="entry name" value="UCP031982_abhydr"/>
</dbReference>
<feature type="signal peptide" evidence="2">
    <location>
        <begin position="1"/>
        <end position="20"/>
    </location>
</feature>
<evidence type="ECO:0000313" key="4">
    <source>
        <dbReference type="Proteomes" id="UP000676409"/>
    </source>
</evidence>
<dbReference type="Proteomes" id="UP000676409">
    <property type="component" value="Chromosome"/>
</dbReference>
<feature type="chain" id="PRO_5037884806" evidence="2">
    <location>
        <begin position="21"/>
        <end position="329"/>
    </location>
</feature>
<dbReference type="AlphaFoldDB" id="A0A975G1X1"/>
<gene>
    <name evidence="3" type="ORF">KCG34_04835</name>
</gene>
<dbReference type="RefSeq" id="WP_211939263.1">
    <property type="nucleotide sequence ID" value="NZ_CP073078.1"/>
</dbReference>